<dbReference type="AlphaFoldDB" id="A0A6I6H0E5"/>
<evidence type="ECO:0000256" key="6">
    <source>
        <dbReference type="ARBA" id="ARBA00023136"/>
    </source>
</evidence>
<keyword evidence="3" id="KW-0813">Transport</keyword>
<dbReference type="GO" id="GO:0015288">
    <property type="term" value="F:porin activity"/>
    <property type="evidence" value="ECO:0007669"/>
    <property type="project" value="TreeGrafter"/>
</dbReference>
<keyword evidence="8" id="KW-0175">Coiled coil</keyword>
<feature type="chain" id="PRO_5026342917" description="TolC family protein" evidence="9">
    <location>
        <begin position="28"/>
        <end position="442"/>
    </location>
</feature>
<evidence type="ECO:0000256" key="3">
    <source>
        <dbReference type="ARBA" id="ARBA00022448"/>
    </source>
</evidence>
<dbReference type="KEGG" id="fls:GLV81_08695"/>
<dbReference type="EMBL" id="CP046566">
    <property type="protein sequence ID" value="QGW28161.1"/>
    <property type="molecule type" value="Genomic_DNA"/>
</dbReference>
<evidence type="ECO:0000256" key="2">
    <source>
        <dbReference type="ARBA" id="ARBA00007613"/>
    </source>
</evidence>
<evidence type="ECO:0000256" key="8">
    <source>
        <dbReference type="SAM" id="Coils"/>
    </source>
</evidence>
<protein>
    <recommendedName>
        <fullName evidence="12">TolC family protein</fullName>
    </recommendedName>
</protein>
<dbReference type="PANTHER" id="PTHR30026">
    <property type="entry name" value="OUTER MEMBRANE PROTEIN TOLC"/>
    <property type="match status" value="1"/>
</dbReference>
<keyword evidence="11" id="KW-1185">Reference proteome</keyword>
<accession>A0A6I6H0E5</accession>
<evidence type="ECO:0000256" key="1">
    <source>
        <dbReference type="ARBA" id="ARBA00004442"/>
    </source>
</evidence>
<keyword evidence="6" id="KW-0472">Membrane</keyword>
<comment type="subcellular location">
    <subcellularLocation>
        <location evidence="1">Cell outer membrane</location>
    </subcellularLocation>
</comment>
<dbReference type="GO" id="GO:1990281">
    <property type="term" value="C:efflux pump complex"/>
    <property type="evidence" value="ECO:0007669"/>
    <property type="project" value="TreeGrafter"/>
</dbReference>
<evidence type="ECO:0000256" key="5">
    <source>
        <dbReference type="ARBA" id="ARBA00022692"/>
    </source>
</evidence>
<dbReference type="SUPFAM" id="SSF56954">
    <property type="entry name" value="Outer membrane efflux proteins (OEP)"/>
    <property type="match status" value="1"/>
</dbReference>
<feature type="coiled-coil region" evidence="8">
    <location>
        <begin position="202"/>
        <end position="229"/>
    </location>
</feature>
<evidence type="ECO:0000256" key="4">
    <source>
        <dbReference type="ARBA" id="ARBA00022452"/>
    </source>
</evidence>
<dbReference type="Proteomes" id="UP000426027">
    <property type="component" value="Chromosome"/>
</dbReference>
<name>A0A6I6H0E5_9BACT</name>
<evidence type="ECO:0000313" key="11">
    <source>
        <dbReference type="Proteomes" id="UP000426027"/>
    </source>
</evidence>
<keyword evidence="5" id="KW-0812">Transmembrane</keyword>
<evidence type="ECO:0000256" key="7">
    <source>
        <dbReference type="ARBA" id="ARBA00023237"/>
    </source>
</evidence>
<comment type="similarity">
    <text evidence="2">Belongs to the outer membrane factor (OMF) (TC 1.B.17) family.</text>
</comment>
<dbReference type="Pfam" id="PF02321">
    <property type="entry name" value="OEP"/>
    <property type="match status" value="2"/>
</dbReference>
<gene>
    <name evidence="10" type="ORF">GLV81_08695</name>
</gene>
<dbReference type="PANTHER" id="PTHR30026:SF20">
    <property type="entry name" value="OUTER MEMBRANE PROTEIN TOLC"/>
    <property type="match status" value="1"/>
</dbReference>
<keyword evidence="4" id="KW-1134">Transmembrane beta strand</keyword>
<dbReference type="InterPro" id="IPR003423">
    <property type="entry name" value="OMP_efflux"/>
</dbReference>
<organism evidence="10 11">
    <name type="scientific">Phnomibacter ginsenosidimutans</name>
    <dbReference type="NCBI Taxonomy" id="2676868"/>
    <lineage>
        <taxon>Bacteria</taxon>
        <taxon>Pseudomonadati</taxon>
        <taxon>Bacteroidota</taxon>
        <taxon>Chitinophagia</taxon>
        <taxon>Chitinophagales</taxon>
        <taxon>Chitinophagaceae</taxon>
        <taxon>Phnomibacter</taxon>
    </lineage>
</organism>
<evidence type="ECO:0000313" key="10">
    <source>
        <dbReference type="EMBL" id="QGW28161.1"/>
    </source>
</evidence>
<keyword evidence="9" id="KW-0732">Signal</keyword>
<reference evidence="10 11" key="1">
    <citation type="submission" date="2019-11" db="EMBL/GenBank/DDBJ databases">
        <authorList>
            <person name="Im W.T."/>
        </authorList>
    </citation>
    <scope>NUCLEOTIDE SEQUENCE [LARGE SCALE GENOMIC DNA]</scope>
    <source>
        <strain evidence="10 11">SB-02</strain>
    </source>
</reference>
<feature type="signal peptide" evidence="9">
    <location>
        <begin position="1"/>
        <end position="27"/>
    </location>
</feature>
<keyword evidence="7" id="KW-0998">Cell outer membrane</keyword>
<dbReference type="InterPro" id="IPR051906">
    <property type="entry name" value="TolC-like"/>
</dbReference>
<dbReference type="GO" id="GO:0015562">
    <property type="term" value="F:efflux transmembrane transporter activity"/>
    <property type="evidence" value="ECO:0007669"/>
    <property type="project" value="InterPro"/>
</dbReference>
<evidence type="ECO:0000256" key="9">
    <source>
        <dbReference type="SAM" id="SignalP"/>
    </source>
</evidence>
<dbReference type="Gene3D" id="1.20.1600.10">
    <property type="entry name" value="Outer membrane efflux proteins (OEP)"/>
    <property type="match status" value="1"/>
</dbReference>
<sequence length="442" mass="49303">MQKCNNRYTRMWMTAAICCCMILPATAQTVLTLNDAIQQALSKNFDLQIARNDEEVANLLNNWGNAGRLPTVSAAAGYNFSNNNLDQRLSNGTNIKRNGASFQSENASVVAQWRVFNGFRVVAAKSRLQEQQKIANLNVRQQANVLVYNVISAYINLLRFQAQQKANQETLSLFEERMKLAENRFNIGVAGKSDYLQAAADYNAAKTNIMTIENNIEQEKVRLNNILSRNPSEAFTTSDASITDVAFDDRDKILAAIDTLNPSLLMARSQLAVLYQQQREINANRLPTVTLNAGAGLNNSVNSAGFTLRNTTYGPNAGIQLAVPIFQGGVVKQNLKVNAVQQKSQQVQIESLRNDLMTALAAAYNNYNNAKKLYDLELQTLEVVKENNVIAMERFRKASITSVELRQTQINLIESQTRMINARYQMKQAEADVMLVMGKLVE</sequence>
<evidence type="ECO:0008006" key="12">
    <source>
        <dbReference type="Google" id="ProtNLM"/>
    </source>
</evidence>
<proteinExistence type="inferred from homology"/>
<dbReference type="GO" id="GO:0009279">
    <property type="term" value="C:cell outer membrane"/>
    <property type="evidence" value="ECO:0007669"/>
    <property type="project" value="UniProtKB-SubCell"/>
</dbReference>